<proteinExistence type="predicted"/>
<accession>A0A4R6S6D9</accession>
<keyword evidence="3" id="KW-1185">Reference proteome</keyword>
<comment type="caution">
    <text evidence="2">The sequence shown here is derived from an EMBL/GenBank/DDBJ whole genome shotgun (WGS) entry which is preliminary data.</text>
</comment>
<dbReference type="EMBL" id="SNYA01000001">
    <property type="protein sequence ID" value="TDP95372.1"/>
    <property type="molecule type" value="Genomic_DNA"/>
</dbReference>
<reference evidence="2 3" key="1">
    <citation type="submission" date="2019-03" db="EMBL/GenBank/DDBJ databases">
        <title>Genomic analyses of the natural microbiome of Caenorhabditis elegans.</title>
        <authorList>
            <person name="Samuel B."/>
        </authorList>
    </citation>
    <scope>NUCLEOTIDE SEQUENCE [LARGE SCALE GENOMIC DNA]</scope>
    <source>
        <strain evidence="2 3">JUb18</strain>
    </source>
</reference>
<protein>
    <submittedName>
        <fullName evidence="2">Uncharacterized protein</fullName>
    </submittedName>
</protein>
<gene>
    <name evidence="2" type="ORF">EDF62_0055</name>
</gene>
<keyword evidence="1" id="KW-1133">Transmembrane helix</keyword>
<sequence length="62" mass="6942">MFNGLNPFLGFLLVYSPLITLIVTSVLLVLIIRTQMQIRNELKRIRSNPTAVDTSDEGALPQ</sequence>
<evidence type="ECO:0000313" key="2">
    <source>
        <dbReference type="EMBL" id="TDP95372.1"/>
    </source>
</evidence>
<dbReference type="Proteomes" id="UP000295601">
    <property type="component" value="Unassembled WGS sequence"/>
</dbReference>
<name>A0A4R6S6D9_9MICO</name>
<keyword evidence="1" id="KW-0812">Transmembrane</keyword>
<keyword evidence="1" id="KW-0472">Membrane</keyword>
<organism evidence="2 3">
    <name type="scientific">Leucobacter luti</name>
    <dbReference type="NCBI Taxonomy" id="340320"/>
    <lineage>
        <taxon>Bacteria</taxon>
        <taxon>Bacillati</taxon>
        <taxon>Actinomycetota</taxon>
        <taxon>Actinomycetes</taxon>
        <taxon>Micrococcales</taxon>
        <taxon>Microbacteriaceae</taxon>
        <taxon>Leucobacter</taxon>
    </lineage>
</organism>
<evidence type="ECO:0000256" key="1">
    <source>
        <dbReference type="SAM" id="Phobius"/>
    </source>
</evidence>
<dbReference type="AlphaFoldDB" id="A0A4R6S6D9"/>
<evidence type="ECO:0000313" key="3">
    <source>
        <dbReference type="Proteomes" id="UP000295601"/>
    </source>
</evidence>
<feature type="transmembrane region" description="Helical" evidence="1">
    <location>
        <begin position="12"/>
        <end position="32"/>
    </location>
</feature>